<keyword evidence="1" id="KW-0175">Coiled coil</keyword>
<dbReference type="Proteomes" id="UP000320762">
    <property type="component" value="Unassembled WGS sequence"/>
</dbReference>
<evidence type="ECO:0000313" key="2">
    <source>
        <dbReference type="EMBL" id="TRM57354.1"/>
    </source>
</evidence>
<protein>
    <submittedName>
        <fullName evidence="2">Uncharacterized protein</fullName>
    </submittedName>
</protein>
<gene>
    <name evidence="2" type="ORF">BD626DRAFT_574665</name>
</gene>
<evidence type="ECO:0000256" key="1">
    <source>
        <dbReference type="SAM" id="Coils"/>
    </source>
</evidence>
<accession>A0A550BXT2</accession>
<dbReference type="EMBL" id="VDMD01000049">
    <property type="protein sequence ID" value="TRM57354.1"/>
    <property type="molecule type" value="Genomic_DNA"/>
</dbReference>
<feature type="coiled-coil region" evidence="1">
    <location>
        <begin position="66"/>
        <end position="142"/>
    </location>
</feature>
<sequence>MGALVVVPQLQPFSVFPARFRLAPGSGVRPRTGSLALASPVNWRSRSDLLMTGSLPARLDGAALALSQATRQVGTLRRQLADHELLSRRSHVVLQQQQVRNEELSLMLQHAETERKSARADVSQMRASLLHAENQRDAANERALFVLGERDAVRAVLAIRVQELRWSQDGWRAADAANVYLRSGIAGLRQELERELPRLRGLLRELEQDSVSRVRYEAALAECDALRRELGLPDAVGPPPAYVVPGSVSGGSNSGGGVLGVGVGAV</sequence>
<organism evidence="2 3">
    <name type="scientific">Schizophyllum amplum</name>
    <dbReference type="NCBI Taxonomy" id="97359"/>
    <lineage>
        <taxon>Eukaryota</taxon>
        <taxon>Fungi</taxon>
        <taxon>Dikarya</taxon>
        <taxon>Basidiomycota</taxon>
        <taxon>Agaricomycotina</taxon>
        <taxon>Agaricomycetes</taxon>
        <taxon>Agaricomycetidae</taxon>
        <taxon>Agaricales</taxon>
        <taxon>Schizophyllaceae</taxon>
        <taxon>Schizophyllum</taxon>
    </lineage>
</organism>
<dbReference type="AlphaFoldDB" id="A0A550BXT2"/>
<proteinExistence type="predicted"/>
<comment type="caution">
    <text evidence="2">The sequence shown here is derived from an EMBL/GenBank/DDBJ whole genome shotgun (WGS) entry which is preliminary data.</text>
</comment>
<name>A0A550BXT2_9AGAR</name>
<reference evidence="2 3" key="1">
    <citation type="journal article" date="2019" name="New Phytol.">
        <title>Comparative genomics reveals unique wood-decay strategies and fruiting body development in the Schizophyllaceae.</title>
        <authorList>
            <person name="Almasi E."/>
            <person name="Sahu N."/>
            <person name="Krizsan K."/>
            <person name="Balint B."/>
            <person name="Kovacs G.M."/>
            <person name="Kiss B."/>
            <person name="Cseklye J."/>
            <person name="Drula E."/>
            <person name="Henrissat B."/>
            <person name="Nagy I."/>
            <person name="Chovatia M."/>
            <person name="Adam C."/>
            <person name="LaButti K."/>
            <person name="Lipzen A."/>
            <person name="Riley R."/>
            <person name="Grigoriev I.V."/>
            <person name="Nagy L.G."/>
        </authorList>
    </citation>
    <scope>NUCLEOTIDE SEQUENCE [LARGE SCALE GENOMIC DNA]</scope>
    <source>
        <strain evidence="2 3">NL-1724</strain>
    </source>
</reference>
<evidence type="ECO:0000313" key="3">
    <source>
        <dbReference type="Proteomes" id="UP000320762"/>
    </source>
</evidence>
<keyword evidence="3" id="KW-1185">Reference proteome</keyword>